<reference evidence="1" key="2">
    <citation type="submission" date="2018-08" db="UniProtKB">
        <authorList>
            <consortium name="EnsemblPlants"/>
        </authorList>
    </citation>
    <scope>IDENTIFICATION</scope>
    <source>
        <strain evidence="1">Yugu1</strain>
    </source>
</reference>
<keyword evidence="2" id="KW-1185">Reference proteome</keyword>
<dbReference type="InParanoid" id="K3YNU0"/>
<dbReference type="EMBL" id="AGNK02003660">
    <property type="status" value="NOT_ANNOTATED_CDS"/>
    <property type="molecule type" value="Genomic_DNA"/>
</dbReference>
<proteinExistence type="predicted"/>
<organism evidence="1 2">
    <name type="scientific">Setaria italica</name>
    <name type="common">Foxtail millet</name>
    <name type="synonym">Panicum italicum</name>
    <dbReference type="NCBI Taxonomy" id="4555"/>
    <lineage>
        <taxon>Eukaryota</taxon>
        <taxon>Viridiplantae</taxon>
        <taxon>Streptophyta</taxon>
        <taxon>Embryophyta</taxon>
        <taxon>Tracheophyta</taxon>
        <taxon>Spermatophyta</taxon>
        <taxon>Magnoliopsida</taxon>
        <taxon>Liliopsida</taxon>
        <taxon>Poales</taxon>
        <taxon>Poaceae</taxon>
        <taxon>PACMAD clade</taxon>
        <taxon>Panicoideae</taxon>
        <taxon>Panicodae</taxon>
        <taxon>Paniceae</taxon>
        <taxon>Cenchrinae</taxon>
        <taxon>Setaria</taxon>
    </lineage>
</organism>
<dbReference type="EnsemblPlants" id="KQL01242">
    <property type="protein sequence ID" value="KQL01242"/>
    <property type="gene ID" value="SETIT_015932mg"/>
</dbReference>
<protein>
    <submittedName>
        <fullName evidence="1">Uncharacterized protein</fullName>
    </submittedName>
</protein>
<evidence type="ECO:0000313" key="1">
    <source>
        <dbReference type="EnsemblPlants" id="KQL01242"/>
    </source>
</evidence>
<accession>K3YNU0</accession>
<reference evidence="2" key="1">
    <citation type="journal article" date="2012" name="Nat. Biotechnol.">
        <title>Reference genome sequence of the model plant Setaria.</title>
        <authorList>
            <person name="Bennetzen J.L."/>
            <person name="Schmutz J."/>
            <person name="Wang H."/>
            <person name="Percifield R."/>
            <person name="Hawkins J."/>
            <person name="Pontaroli A.C."/>
            <person name="Estep M."/>
            <person name="Feng L."/>
            <person name="Vaughn J.N."/>
            <person name="Grimwood J."/>
            <person name="Jenkins J."/>
            <person name="Barry K."/>
            <person name="Lindquist E."/>
            <person name="Hellsten U."/>
            <person name="Deshpande S."/>
            <person name="Wang X."/>
            <person name="Wu X."/>
            <person name="Mitros T."/>
            <person name="Triplett J."/>
            <person name="Yang X."/>
            <person name="Ye C.Y."/>
            <person name="Mauro-Herrera M."/>
            <person name="Wang L."/>
            <person name="Li P."/>
            <person name="Sharma M."/>
            <person name="Sharma R."/>
            <person name="Ronald P.C."/>
            <person name="Panaud O."/>
            <person name="Kellogg E.A."/>
            <person name="Brutnell T.P."/>
            <person name="Doust A.N."/>
            <person name="Tuskan G.A."/>
            <person name="Rokhsar D."/>
            <person name="Devos K.M."/>
        </authorList>
    </citation>
    <scope>NUCLEOTIDE SEQUENCE [LARGE SCALE GENOMIC DNA]</scope>
    <source>
        <strain evidence="2">cv. Yugu1</strain>
    </source>
</reference>
<dbReference type="Gramene" id="KQL01242">
    <property type="protein sequence ID" value="KQL01242"/>
    <property type="gene ID" value="SETIT_015932mg"/>
</dbReference>
<sequence>MSSSIHLHLSVAGNALQHRPFHPTKTSRTSPKRLHGSFVTLASLVALASVLLDGGDDDLQPGRVALLGQPRRRVCVRVHPGV</sequence>
<dbReference type="HOGENOM" id="CLU_2562736_0_0_1"/>
<dbReference type="Proteomes" id="UP000004995">
    <property type="component" value="Unassembled WGS sequence"/>
</dbReference>
<dbReference type="AlphaFoldDB" id="K3YNU0"/>
<evidence type="ECO:0000313" key="2">
    <source>
        <dbReference type="Proteomes" id="UP000004995"/>
    </source>
</evidence>
<name>K3YNU0_SETIT</name>